<feature type="binding site" evidence="5">
    <location>
        <begin position="101"/>
        <end position="102"/>
    </location>
    <ligand>
        <name>substrate</name>
    </ligand>
</feature>
<evidence type="ECO:0000259" key="6">
    <source>
        <dbReference type="Pfam" id="PF00561"/>
    </source>
</evidence>
<accession>A0ABT7T0U6</accession>
<keyword evidence="1 5" id="KW-0719">Serine esterase</keyword>
<dbReference type="EMBL" id="JAUCBP010000013">
    <property type="protein sequence ID" value="MDM7862055.1"/>
    <property type="molecule type" value="Genomic_DNA"/>
</dbReference>
<evidence type="ECO:0000256" key="5">
    <source>
        <dbReference type="HAMAP-Rule" id="MF_01260"/>
    </source>
</evidence>
<dbReference type="InterPro" id="IPR050266">
    <property type="entry name" value="AB_hydrolase_sf"/>
</dbReference>
<keyword evidence="2 5" id="KW-0963">Cytoplasm</keyword>
<evidence type="ECO:0000256" key="3">
    <source>
        <dbReference type="ARBA" id="ARBA00022756"/>
    </source>
</evidence>
<dbReference type="GO" id="GO:0090499">
    <property type="term" value="F:pimelyl-[acyl-carrier protein] methyl ester esterase activity"/>
    <property type="evidence" value="ECO:0007669"/>
    <property type="project" value="UniProtKB-EC"/>
</dbReference>
<evidence type="ECO:0000256" key="2">
    <source>
        <dbReference type="ARBA" id="ARBA00022490"/>
    </source>
</evidence>
<comment type="similarity">
    <text evidence="5">Belongs to the AB hydrolase superfamily. Carboxylesterase BioH family.</text>
</comment>
<keyword evidence="8" id="KW-1185">Reference proteome</keyword>
<dbReference type="RefSeq" id="WP_289366807.1">
    <property type="nucleotide sequence ID" value="NZ_JAUCBP010000013.1"/>
</dbReference>
<comment type="caution">
    <text evidence="7">The sequence shown here is derived from an EMBL/GenBank/DDBJ whole genome shotgun (WGS) entry which is preliminary data.</text>
</comment>
<dbReference type="PRINTS" id="PR00412">
    <property type="entry name" value="EPOXHYDRLASE"/>
</dbReference>
<feature type="binding site" evidence="5">
    <location>
        <position position="39"/>
    </location>
    <ligand>
        <name>substrate</name>
    </ligand>
</feature>
<evidence type="ECO:0000313" key="8">
    <source>
        <dbReference type="Proteomes" id="UP001234343"/>
    </source>
</evidence>
<keyword evidence="4 5" id="KW-0378">Hydrolase</keyword>
<dbReference type="PANTHER" id="PTHR43798:SF31">
    <property type="entry name" value="AB HYDROLASE SUPERFAMILY PROTEIN YCLE"/>
    <property type="match status" value="1"/>
</dbReference>
<dbReference type="InterPro" id="IPR000073">
    <property type="entry name" value="AB_hydrolase_1"/>
</dbReference>
<feature type="domain" description="AB hydrolase-1" evidence="6">
    <location>
        <begin position="31"/>
        <end position="261"/>
    </location>
</feature>
<feature type="active site" description="Nucleophile" evidence="5">
    <location>
        <position position="101"/>
    </location>
</feature>
<feature type="active site" evidence="5">
    <location>
        <position position="226"/>
    </location>
</feature>
<organism evidence="7 8">
    <name type="scientific">Alteromonas arenosi</name>
    <dbReference type="NCBI Taxonomy" id="3055817"/>
    <lineage>
        <taxon>Bacteria</taxon>
        <taxon>Pseudomonadati</taxon>
        <taxon>Pseudomonadota</taxon>
        <taxon>Gammaproteobacteria</taxon>
        <taxon>Alteromonadales</taxon>
        <taxon>Alteromonadaceae</taxon>
        <taxon>Alteromonas/Salinimonas group</taxon>
        <taxon>Alteromonas</taxon>
    </lineage>
</organism>
<feature type="binding site" evidence="5">
    <location>
        <begin position="162"/>
        <end position="166"/>
    </location>
    <ligand>
        <name>substrate</name>
    </ligand>
</feature>
<name>A0ABT7T0U6_9ALTE</name>
<comment type="function">
    <text evidence="5">The physiological role of BioH is to remove the methyl group introduced by BioC when the pimeloyl moiety is complete. It allows to synthesize pimeloyl-ACP via the fatty acid synthetic pathway through the hydrolysis of the ester bonds of pimeloyl-ACP esters.</text>
</comment>
<reference evidence="7 8" key="1">
    <citation type="submission" date="2023-06" db="EMBL/GenBank/DDBJ databases">
        <title>Alteromonas sp. ASW11-36 isolated from intertidal sand.</title>
        <authorList>
            <person name="Li Y."/>
        </authorList>
    </citation>
    <scope>NUCLEOTIDE SEQUENCE [LARGE SCALE GENOMIC DNA]</scope>
    <source>
        <strain evidence="7 8">ASW11-36</strain>
    </source>
</reference>
<dbReference type="PRINTS" id="PR00111">
    <property type="entry name" value="ABHYDROLASE"/>
</dbReference>
<comment type="subcellular location">
    <subcellularLocation>
        <location evidence="5">Cytoplasm</location>
    </subcellularLocation>
</comment>
<dbReference type="Pfam" id="PF00561">
    <property type="entry name" value="Abhydrolase_1"/>
    <property type="match status" value="1"/>
</dbReference>
<dbReference type="Proteomes" id="UP001234343">
    <property type="component" value="Unassembled WGS sequence"/>
</dbReference>
<evidence type="ECO:0000256" key="1">
    <source>
        <dbReference type="ARBA" id="ARBA00022487"/>
    </source>
</evidence>
<evidence type="ECO:0000313" key="7">
    <source>
        <dbReference type="EMBL" id="MDM7862055.1"/>
    </source>
</evidence>
<keyword evidence="3 5" id="KW-0093">Biotin biosynthesis</keyword>
<comment type="catalytic activity">
    <reaction evidence="5">
        <text>6-carboxyhexanoyl-[ACP] methyl ester + H2O = 6-carboxyhexanoyl-[ACP] + methanol + H(+)</text>
        <dbReference type="Rhea" id="RHEA:42700"/>
        <dbReference type="Rhea" id="RHEA-COMP:9955"/>
        <dbReference type="Rhea" id="RHEA-COMP:10186"/>
        <dbReference type="ChEBI" id="CHEBI:15377"/>
        <dbReference type="ChEBI" id="CHEBI:15378"/>
        <dbReference type="ChEBI" id="CHEBI:17790"/>
        <dbReference type="ChEBI" id="CHEBI:78846"/>
        <dbReference type="ChEBI" id="CHEBI:82735"/>
        <dbReference type="EC" id="3.1.1.85"/>
    </reaction>
</comment>
<dbReference type="InterPro" id="IPR000639">
    <property type="entry name" value="Epox_hydrolase-like"/>
</dbReference>
<dbReference type="PANTHER" id="PTHR43798">
    <property type="entry name" value="MONOACYLGLYCEROL LIPASE"/>
    <property type="match status" value="1"/>
</dbReference>
<dbReference type="SUPFAM" id="SSF53474">
    <property type="entry name" value="alpha/beta-Hydrolases"/>
    <property type="match status" value="1"/>
</dbReference>
<feature type="active site" evidence="5">
    <location>
        <position position="254"/>
    </location>
</feature>
<dbReference type="NCBIfam" id="TIGR01738">
    <property type="entry name" value="bioH"/>
    <property type="match status" value="1"/>
</dbReference>
<proteinExistence type="inferred from homology"/>
<comment type="subunit">
    <text evidence="5">Monomer.</text>
</comment>
<feature type="binding site" evidence="5">
    <location>
        <position position="254"/>
    </location>
    <ligand>
        <name>substrate</name>
    </ligand>
</feature>
<dbReference type="Gene3D" id="3.40.50.1820">
    <property type="entry name" value="alpha/beta hydrolase"/>
    <property type="match status" value="1"/>
</dbReference>
<gene>
    <name evidence="5 7" type="primary">bioH</name>
    <name evidence="7" type="ORF">QTP81_15735</name>
</gene>
<dbReference type="InterPro" id="IPR029058">
    <property type="entry name" value="AB_hydrolase_fold"/>
</dbReference>
<protein>
    <recommendedName>
        <fullName evidence="5">Pimeloyl-[acyl-carrier protein] methyl ester esterase</fullName>
        <ecNumber evidence="5">3.1.1.85</ecNumber>
    </recommendedName>
    <alternativeName>
        <fullName evidence="5">Biotin synthesis protein BioH</fullName>
    </alternativeName>
    <alternativeName>
        <fullName evidence="5">Carboxylesterase BioH</fullName>
    </alternativeName>
</protein>
<evidence type="ECO:0000256" key="4">
    <source>
        <dbReference type="ARBA" id="ARBA00022801"/>
    </source>
</evidence>
<comment type="pathway">
    <text evidence="5">Cofactor biosynthesis; biotin biosynthesis.</text>
</comment>
<dbReference type="HAMAP" id="MF_01260">
    <property type="entry name" value="Carboxylester"/>
    <property type="match status" value="1"/>
</dbReference>
<sequence>MIFYESSHSQSPLISRTYGAENPNAVDTDKPVLVMLHGWGLNSGVWHSVIPLLAEHFTVISIDLPGFGTNSRQLPKDYSLAHISEWVSACIPMASIVLGWSMGGLVAQHIALQAPEKVKRLVTVASTPCFEQKADWHGIKPNVLNAFEQQLEADFGKTLARFLAIQALGSPSAKADIKQIQRHVRKFSAPSPVALLAGLQLLSSVDLRHTIASISCPTLRIYGRLDSLVPADGIPLIQALQPDCVSKIIQHAAHAPFISHPREWVELIVEFGT</sequence>
<dbReference type="EC" id="3.1.1.85" evidence="5"/>
<dbReference type="InterPro" id="IPR010076">
    <property type="entry name" value="BioH"/>
</dbReference>